<dbReference type="InterPro" id="IPR048406">
    <property type="entry name" value="GldM_Ig-like-2"/>
</dbReference>
<dbReference type="Proteomes" id="UP000470771">
    <property type="component" value="Unassembled WGS sequence"/>
</dbReference>
<feature type="domain" description="Gliding motility-associated protein GldM second immunoglobulin-like" evidence="4">
    <location>
        <begin position="359"/>
        <end position="441"/>
    </location>
</feature>
<accession>A0A6N9NF30</accession>
<feature type="domain" description="Gliding motility-associated protein GldM N-terminal" evidence="2">
    <location>
        <begin position="31"/>
        <end position="241"/>
    </location>
</feature>
<dbReference type="Pfam" id="PF21601">
    <property type="entry name" value="GldM_2nd"/>
    <property type="match status" value="1"/>
</dbReference>
<dbReference type="InterPro" id="IPR048405">
    <property type="entry name" value="GldM_Ig-like-1"/>
</dbReference>
<evidence type="ECO:0000259" key="2">
    <source>
        <dbReference type="Pfam" id="PF12081"/>
    </source>
</evidence>
<name>A0A6N9NF30_9FLAO</name>
<comment type="caution">
    <text evidence="5">The sequence shown here is derived from an EMBL/GenBank/DDBJ whole genome shotgun (WGS) entry which is preliminary data.</text>
</comment>
<dbReference type="Pfam" id="PF21602">
    <property type="entry name" value="GldM_3rd"/>
    <property type="match status" value="1"/>
</dbReference>
<dbReference type="AlphaFoldDB" id="A0A6N9NF30"/>
<evidence type="ECO:0000259" key="1">
    <source>
        <dbReference type="Pfam" id="PF12080"/>
    </source>
</evidence>
<keyword evidence="6" id="KW-1185">Reference proteome</keyword>
<organism evidence="5 6">
    <name type="scientific">Acidiluteibacter ferrifornacis</name>
    <dbReference type="NCBI Taxonomy" id="2692424"/>
    <lineage>
        <taxon>Bacteria</taxon>
        <taxon>Pseudomonadati</taxon>
        <taxon>Bacteroidota</taxon>
        <taxon>Flavobacteriia</taxon>
        <taxon>Flavobacteriales</taxon>
        <taxon>Cryomorphaceae</taxon>
        <taxon>Acidiluteibacter</taxon>
    </lineage>
</organism>
<dbReference type="Pfam" id="PF12080">
    <property type="entry name" value="GldM_4th"/>
    <property type="match status" value="1"/>
</dbReference>
<feature type="domain" description="Gliding motility-associated protein GldM C-terminal" evidence="1">
    <location>
        <begin position="444"/>
        <end position="545"/>
    </location>
</feature>
<dbReference type="InterPro" id="IPR022719">
    <property type="entry name" value="Motility-assoc_prot_GldM_C"/>
</dbReference>
<feature type="domain" description="Gliding motility-associated protein GldM first immunoglobulin-like" evidence="3">
    <location>
        <begin position="245"/>
        <end position="356"/>
    </location>
</feature>
<dbReference type="InterPro" id="IPR022720">
    <property type="entry name" value="Motility-assoc_prot_GldM_N"/>
</dbReference>
<dbReference type="InterPro" id="IPR019859">
    <property type="entry name" value="Motility-assoc_prot_GldM"/>
</dbReference>
<evidence type="ECO:0000259" key="4">
    <source>
        <dbReference type="Pfam" id="PF21602"/>
    </source>
</evidence>
<dbReference type="RefSeq" id="WP_160632201.1">
    <property type="nucleotide sequence ID" value="NZ_WWNE01000004.1"/>
</dbReference>
<sequence>MAGGKLPPRQKMIGMMYLVLTALLALNVSKEILDSFVIINDGLEKTVVNFKSKNSDLYADFEASYQENQKKVKPYYDNAQEIKVVADAASDYIDRIKVNIIALLEKMDTAAVIGPDQFGNDTILNLARISSKDNTDIGTSILIGSEPGKPKTGDLSATALKGKLEDFKNVIASKVDSSTAIYQSLMKTFDFSDKKESGGTNSSWESFNFYGVPAAASITLLSKMQTDIRNFESDAVKYLYSEVDAASFKFNKLEAAVISPSNYILLGDTFRAEIFLAAMDSTKNPKIVVGKDILPDGEGFKSSGDSLNVKMVDGKGYVKVPTRSEGEFTWKGAINFEAPGGKIIPRTFETTYMVAKPSTTISATKMNVFYMGVPNPVSISAPGVPAEAIRPSISGGGGSIKKGTGGEWIVTVTKPGDVKITVNAEMNGRSKMMGSMDFRVKQIPTPKALISGKSSGALSPRVLAAVSGIFLDMEGFVFDVNVDVLSYEFSYVVDGFTSTIKVNGGNITEDVKDKLRRVKRNTTVSFETIKVKMPDGTTRFSTPVVFKMI</sequence>
<proteinExistence type="predicted"/>
<protein>
    <submittedName>
        <fullName evidence="5">Gliding motility protein GldM</fullName>
    </submittedName>
</protein>
<dbReference type="Pfam" id="PF12081">
    <property type="entry name" value="GldM_1st"/>
    <property type="match status" value="1"/>
</dbReference>
<gene>
    <name evidence="5" type="primary">gldM</name>
    <name evidence="5" type="ORF">GQN54_03920</name>
</gene>
<evidence type="ECO:0000313" key="6">
    <source>
        <dbReference type="Proteomes" id="UP000470771"/>
    </source>
</evidence>
<evidence type="ECO:0000259" key="3">
    <source>
        <dbReference type="Pfam" id="PF21601"/>
    </source>
</evidence>
<reference evidence="5 6" key="1">
    <citation type="submission" date="2019-12" db="EMBL/GenBank/DDBJ databases">
        <authorList>
            <person name="Zhao J."/>
        </authorList>
    </citation>
    <scope>NUCLEOTIDE SEQUENCE [LARGE SCALE GENOMIC DNA]</scope>
    <source>
        <strain evidence="5 6">S-15</strain>
    </source>
</reference>
<dbReference type="EMBL" id="WWNE01000004">
    <property type="protein sequence ID" value="NBG65248.1"/>
    <property type="molecule type" value="Genomic_DNA"/>
</dbReference>
<evidence type="ECO:0000313" key="5">
    <source>
        <dbReference type="EMBL" id="NBG65248.1"/>
    </source>
</evidence>
<dbReference type="NCBIfam" id="TIGR03517">
    <property type="entry name" value="GldM_gliding"/>
    <property type="match status" value="1"/>
</dbReference>